<dbReference type="RefSeq" id="WP_187319601.1">
    <property type="nucleotide sequence ID" value="NZ_JACSCY010000006.1"/>
</dbReference>
<sequence length="125" mass="14211">MKTLLSYALLSLSLLLSSCDRPEMAVPPANLLSKEQMRSILIDLHILEARIESGRLSTDSARALYNEQQRLVLQQHQVSDSTFQQSYRYYAIHDKDLDGIYGEIIDSLAAREKKLEEASQNNQAK</sequence>
<dbReference type="Proteomes" id="UP000622017">
    <property type="component" value="Unassembled WGS sequence"/>
</dbReference>
<evidence type="ECO:0000256" key="1">
    <source>
        <dbReference type="SAM" id="SignalP"/>
    </source>
</evidence>
<name>A0ABR7MJS5_9BACT</name>
<evidence type="ECO:0000313" key="4">
    <source>
        <dbReference type="Proteomes" id="UP000622017"/>
    </source>
</evidence>
<accession>A0ABR7MJS5</accession>
<feature type="domain" description="DUF4296" evidence="2">
    <location>
        <begin position="28"/>
        <end position="113"/>
    </location>
</feature>
<evidence type="ECO:0000313" key="3">
    <source>
        <dbReference type="EMBL" id="MBC6611316.1"/>
    </source>
</evidence>
<dbReference type="PROSITE" id="PS51257">
    <property type="entry name" value="PROKAR_LIPOPROTEIN"/>
    <property type="match status" value="1"/>
</dbReference>
<reference evidence="3 4" key="1">
    <citation type="submission" date="2020-08" db="EMBL/GenBank/DDBJ databases">
        <title>Hymenobacter sp.</title>
        <authorList>
            <person name="Kim M.K."/>
        </authorList>
    </citation>
    <scope>NUCLEOTIDE SEQUENCE [LARGE SCALE GENOMIC DNA]</scope>
    <source>
        <strain evidence="3 4">BT507</strain>
    </source>
</reference>
<keyword evidence="4" id="KW-1185">Reference proteome</keyword>
<dbReference type="InterPro" id="IPR025381">
    <property type="entry name" value="DUF4296"/>
</dbReference>
<organism evidence="3 4">
    <name type="scientific">Hymenobacter citatus</name>
    <dbReference type="NCBI Taxonomy" id="2763506"/>
    <lineage>
        <taxon>Bacteria</taxon>
        <taxon>Pseudomonadati</taxon>
        <taxon>Bacteroidota</taxon>
        <taxon>Cytophagia</taxon>
        <taxon>Cytophagales</taxon>
        <taxon>Hymenobacteraceae</taxon>
        <taxon>Hymenobacter</taxon>
    </lineage>
</organism>
<feature type="chain" id="PRO_5045518312" evidence="1">
    <location>
        <begin position="26"/>
        <end position="125"/>
    </location>
</feature>
<keyword evidence="1" id="KW-0732">Signal</keyword>
<comment type="caution">
    <text evidence="3">The sequence shown here is derived from an EMBL/GenBank/DDBJ whole genome shotgun (WGS) entry which is preliminary data.</text>
</comment>
<gene>
    <name evidence="3" type="ORF">H8B15_10300</name>
</gene>
<dbReference type="Pfam" id="PF14129">
    <property type="entry name" value="DUF4296"/>
    <property type="match status" value="1"/>
</dbReference>
<evidence type="ECO:0000259" key="2">
    <source>
        <dbReference type="Pfam" id="PF14129"/>
    </source>
</evidence>
<dbReference type="EMBL" id="JACSCY010000006">
    <property type="protein sequence ID" value="MBC6611316.1"/>
    <property type="molecule type" value="Genomic_DNA"/>
</dbReference>
<proteinExistence type="predicted"/>
<protein>
    <submittedName>
        <fullName evidence="3">DUF4296 domain-containing protein</fullName>
    </submittedName>
</protein>
<feature type="signal peptide" evidence="1">
    <location>
        <begin position="1"/>
        <end position="25"/>
    </location>
</feature>